<keyword evidence="3" id="KW-1133">Transmembrane helix</keyword>
<accession>A0A6I6MU71</accession>
<dbReference type="KEGG" id="tsv:DSM104635_02900"/>
<feature type="compositionally biased region" description="Gly residues" evidence="2">
    <location>
        <begin position="680"/>
        <end position="695"/>
    </location>
</feature>
<evidence type="ECO:0000256" key="2">
    <source>
        <dbReference type="SAM" id="MobiDB-lite"/>
    </source>
</evidence>
<keyword evidence="3" id="KW-0472">Membrane</keyword>
<protein>
    <recommendedName>
        <fullName evidence="6">ATPase involved in DNA repair</fullName>
    </recommendedName>
</protein>
<feature type="transmembrane region" description="Helical" evidence="3">
    <location>
        <begin position="54"/>
        <end position="73"/>
    </location>
</feature>
<feature type="transmembrane region" description="Helical" evidence="3">
    <location>
        <begin position="149"/>
        <end position="168"/>
    </location>
</feature>
<feature type="compositionally biased region" description="Basic and acidic residues" evidence="2">
    <location>
        <begin position="811"/>
        <end position="836"/>
    </location>
</feature>
<gene>
    <name evidence="4" type="ORF">DSM104635_02900</name>
</gene>
<reference evidence="5" key="1">
    <citation type="submission" date="2019-12" db="EMBL/GenBank/DDBJ databases">
        <title>Complete genome of Terracaulis silvestris 0127_4.</title>
        <authorList>
            <person name="Vieira S."/>
            <person name="Riedel T."/>
            <person name="Sproer C."/>
            <person name="Pascual J."/>
            <person name="Boedeker C."/>
            <person name="Overmann J."/>
        </authorList>
    </citation>
    <scope>NUCLEOTIDE SEQUENCE [LARGE SCALE GENOMIC DNA]</scope>
    <source>
        <strain evidence="5">0127_4</strain>
    </source>
</reference>
<evidence type="ECO:0000256" key="1">
    <source>
        <dbReference type="SAM" id="Coils"/>
    </source>
</evidence>
<feature type="transmembrane region" description="Helical" evidence="3">
    <location>
        <begin position="26"/>
        <end position="48"/>
    </location>
</feature>
<keyword evidence="1" id="KW-0175">Coiled coil</keyword>
<evidence type="ECO:0000256" key="3">
    <source>
        <dbReference type="SAM" id="Phobius"/>
    </source>
</evidence>
<keyword evidence="5" id="KW-1185">Reference proteome</keyword>
<feature type="region of interest" description="Disordered" evidence="2">
    <location>
        <begin position="335"/>
        <end position="359"/>
    </location>
</feature>
<name>A0A6I6MU71_9CAUL</name>
<feature type="region of interest" description="Disordered" evidence="2">
    <location>
        <begin position="640"/>
        <end position="836"/>
    </location>
</feature>
<evidence type="ECO:0008006" key="6">
    <source>
        <dbReference type="Google" id="ProtNLM"/>
    </source>
</evidence>
<evidence type="ECO:0000313" key="4">
    <source>
        <dbReference type="EMBL" id="QGZ96044.1"/>
    </source>
</evidence>
<dbReference type="Proteomes" id="UP000431269">
    <property type="component" value="Chromosome"/>
</dbReference>
<feature type="coiled-coil region" evidence="1">
    <location>
        <begin position="529"/>
        <end position="621"/>
    </location>
</feature>
<organism evidence="4 5">
    <name type="scientific">Terricaulis silvestris</name>
    <dbReference type="NCBI Taxonomy" id="2686094"/>
    <lineage>
        <taxon>Bacteria</taxon>
        <taxon>Pseudomonadati</taxon>
        <taxon>Pseudomonadota</taxon>
        <taxon>Alphaproteobacteria</taxon>
        <taxon>Caulobacterales</taxon>
        <taxon>Caulobacteraceae</taxon>
        <taxon>Terricaulis</taxon>
    </lineage>
</organism>
<proteinExistence type="predicted"/>
<evidence type="ECO:0000313" key="5">
    <source>
        <dbReference type="Proteomes" id="UP000431269"/>
    </source>
</evidence>
<keyword evidence="3" id="KW-0812">Transmembrane</keyword>
<dbReference type="InterPro" id="IPR012683">
    <property type="entry name" value="CHP02302_TM"/>
</dbReference>
<sequence length="849" mass="93045">MKHQDALDQLARETSRARQRLALERALRAGLVLLLAVGVWALFALVGVHERLPILLQSLSAIAALAGLIWLGLRARREWQAPTEDEARTRLAADSRLDAGAFEALRDRPARYDAFSMALWAREREHAIARAEHAKAGPPRARLDELDPYKLRFVLAAALLGALVFAGGDAPDRLARAFLPDPGPLLGDQEMAIEAWVTPAEYTHAGPISLSDVVGERVATPPTVEATVRVTGPVGAPVLVFEGRGGRRAVRFERAADGAWQAQLALPGAGRLKIVRFHTRAHWRIAPAPDARPTASFSAPITTLTDETVSLAWRAADDFGVRRLVLRVRPLHPPEGLAHADPVDTPLESPAGDPREAEAENEVDLGAHPYAGMEVEARIVAIDALGQEGVSDPLRFTLPEKIFLQPLAQAAIEIRRHILAERRAYRPARRAERRTIPAGDIVLGNQRIEIRDYERRPNLRRAPEGIRRATRLLDALTMSPEDGYFRDLAVFLGFRTARSQLTVARTIEETDIAADTLWRTALRAEYGGAADARRALEEIQRQLAEALAAGAPQERINQLLEALRRATDNYMQALVQEALRNGERENMEDTEDQTSISEQDIEELLQQVQELNEQGRNAEAQQLLQMLAGILANMEVQLGEQQSGGEGEQDQQMQQSMDELSEAMGEQRQLRDETQQQQQDGGGGSGGEQQGGQGGDDLAQRQAEIRQSLEAAQNMAEQSGAAPSEDLNAAGEAMRRAQDALQQGDFEGAEAAQTAALDRLREGADALAAEMRARGQQGNEQGQGESGRDPLGRATGAGNGDGEGSVPDTADPVRAREIFDEIRRRAQDPNRPEAEREYLRRLMDRFGDS</sequence>
<dbReference type="RefSeq" id="WP_158766859.1">
    <property type="nucleotide sequence ID" value="NZ_CP047045.1"/>
</dbReference>
<dbReference type="AlphaFoldDB" id="A0A6I6MU71"/>
<dbReference type="Pfam" id="PF13779">
    <property type="entry name" value="DUF4175"/>
    <property type="match status" value="2"/>
</dbReference>
<dbReference type="EMBL" id="CP047045">
    <property type="protein sequence ID" value="QGZ96044.1"/>
    <property type="molecule type" value="Genomic_DNA"/>
</dbReference>